<dbReference type="InterPro" id="IPR050641">
    <property type="entry name" value="RIFMO-like"/>
</dbReference>
<evidence type="ECO:0000256" key="2">
    <source>
        <dbReference type="ARBA" id="ARBA00022630"/>
    </source>
</evidence>
<feature type="domain" description="FAD-binding" evidence="4">
    <location>
        <begin position="5"/>
        <end position="334"/>
    </location>
</feature>
<dbReference type="STRING" id="1048205.AB852_06120"/>
<evidence type="ECO:0000256" key="3">
    <source>
        <dbReference type="ARBA" id="ARBA00022827"/>
    </source>
</evidence>
<dbReference type="Gene3D" id="3.50.50.60">
    <property type="entry name" value="FAD/NAD(P)-binding domain"/>
    <property type="match status" value="1"/>
</dbReference>
<dbReference type="PANTHER" id="PTHR43004">
    <property type="entry name" value="TRK SYSTEM POTASSIUM UPTAKE PROTEIN"/>
    <property type="match status" value="1"/>
</dbReference>
<evidence type="ECO:0000259" key="4">
    <source>
        <dbReference type="Pfam" id="PF01494"/>
    </source>
</evidence>
<protein>
    <submittedName>
        <fullName evidence="5">Monooxygenase</fullName>
    </submittedName>
</protein>
<keyword evidence="3" id="KW-0274">FAD</keyword>
<comment type="cofactor">
    <cofactor evidence="1">
        <name>FAD</name>
        <dbReference type="ChEBI" id="CHEBI:57692"/>
    </cofactor>
</comment>
<dbReference type="EMBL" id="LFBV01000001">
    <property type="protein sequence ID" value="OKH96213.1"/>
    <property type="molecule type" value="Genomic_DNA"/>
</dbReference>
<dbReference type="InterPro" id="IPR036188">
    <property type="entry name" value="FAD/NAD-bd_sf"/>
</dbReference>
<dbReference type="Pfam" id="PF01494">
    <property type="entry name" value="FAD_binding_3"/>
    <property type="match status" value="1"/>
</dbReference>
<dbReference type="Gene3D" id="3.40.30.120">
    <property type="match status" value="1"/>
</dbReference>
<dbReference type="AlphaFoldDB" id="A0A1Q4VEF4"/>
<keyword evidence="5" id="KW-0503">Monooxygenase</keyword>
<dbReference type="Gene3D" id="3.30.70.2450">
    <property type="match status" value="1"/>
</dbReference>
<dbReference type="Proteomes" id="UP000186455">
    <property type="component" value="Unassembled WGS sequence"/>
</dbReference>
<keyword evidence="2" id="KW-0285">Flavoprotein</keyword>
<dbReference type="GO" id="GO:0016709">
    <property type="term" value="F:oxidoreductase activity, acting on paired donors, with incorporation or reduction of molecular oxygen, NAD(P)H as one donor, and incorporation of one atom of oxygen"/>
    <property type="evidence" value="ECO:0007669"/>
    <property type="project" value="UniProtKB-ARBA"/>
</dbReference>
<dbReference type="PANTHER" id="PTHR43004:SF19">
    <property type="entry name" value="BINDING MONOOXYGENASE, PUTATIVE (JCVI)-RELATED"/>
    <property type="match status" value="1"/>
</dbReference>
<proteinExistence type="predicted"/>
<dbReference type="SUPFAM" id="SSF51905">
    <property type="entry name" value="FAD/NAD(P)-binding domain"/>
    <property type="match status" value="1"/>
</dbReference>
<evidence type="ECO:0000256" key="1">
    <source>
        <dbReference type="ARBA" id="ARBA00001974"/>
    </source>
</evidence>
<organism evidence="5 6">
    <name type="scientific">Streptomyces uncialis</name>
    <dbReference type="NCBI Taxonomy" id="1048205"/>
    <lineage>
        <taxon>Bacteria</taxon>
        <taxon>Bacillati</taxon>
        <taxon>Actinomycetota</taxon>
        <taxon>Actinomycetes</taxon>
        <taxon>Kitasatosporales</taxon>
        <taxon>Streptomycetaceae</taxon>
        <taxon>Streptomyces</taxon>
    </lineage>
</organism>
<dbReference type="GO" id="GO:0071949">
    <property type="term" value="F:FAD binding"/>
    <property type="evidence" value="ECO:0007669"/>
    <property type="project" value="InterPro"/>
</dbReference>
<dbReference type="Pfam" id="PF21274">
    <property type="entry name" value="Rng_hyd_C"/>
    <property type="match status" value="1"/>
</dbReference>
<dbReference type="InterPro" id="IPR002938">
    <property type="entry name" value="FAD-bd"/>
</dbReference>
<keyword evidence="5" id="KW-0560">Oxidoreductase</keyword>
<evidence type="ECO:0000313" key="5">
    <source>
        <dbReference type="EMBL" id="OKH96213.1"/>
    </source>
</evidence>
<evidence type="ECO:0000313" key="6">
    <source>
        <dbReference type="Proteomes" id="UP000186455"/>
    </source>
</evidence>
<accession>A0A1Q4VEF4</accession>
<dbReference type="PRINTS" id="PR00420">
    <property type="entry name" value="RNGMNOXGNASE"/>
</dbReference>
<dbReference type="RefSeq" id="WP_073784367.1">
    <property type="nucleotide sequence ID" value="NZ_LFBV01000001.1"/>
</dbReference>
<name>A0A1Q4VEF4_9ACTN</name>
<sequence length="508" mass="53924">MQGFDADVIVVGAGPTGLMLAGELRLAGVRTLVLDRLAEPMRQSRALGFSARTIEEFDQRGLLPGFGELATIPVGHFGGLPIDFRVVEGGSYGARGKPQSLTEGVLNGWATGLGAEVYREHEVTGLTQDEDGVTLDVVTPDGTKRLRARYAAGCDGGRSKVRNLAGVDFPGTDPTLELWFADVAGLQLRPRFSGERVPGGMVMVLPMGPEMNRVVVHERGGERQGDGPPSFEEVAAAWNRLTGEDISGGKPLWTSYTTDASRQAAEYRKGRVFLLGDAAHIHLPVGAQGMSAGIGDAMNLGWKLAAALRGDATTELLDTYHGERHPVGARILANTLAQRILYLSGDELDPMREVMTELLAYEEVQKLLVGMVTGLDIRYDVGAGGHPLLGRRLPDTELTGDFAPSGTANAFQLLHAGRGFLLDLRDDEELRAAAAPWTGRIDVVTPRSRPQGALADVEAALVRPDGYLAWIGSGGSGTAGLTDALGRWFGAPGDHDRTQAPAAAGARP</sequence>
<reference evidence="5 6" key="1">
    <citation type="submission" date="2015-06" db="EMBL/GenBank/DDBJ databases">
        <title>Cloning and characterization of the uncialamcin biosynthetic gene cluster.</title>
        <authorList>
            <person name="Yan X."/>
            <person name="Huang T."/>
            <person name="Ge H."/>
            <person name="Shen B."/>
        </authorList>
    </citation>
    <scope>NUCLEOTIDE SEQUENCE [LARGE SCALE GENOMIC DNA]</scope>
    <source>
        <strain evidence="5 6">DCA2648</strain>
    </source>
</reference>
<comment type="caution">
    <text evidence="5">The sequence shown here is derived from an EMBL/GenBank/DDBJ whole genome shotgun (WGS) entry which is preliminary data.</text>
</comment>
<keyword evidence="6" id="KW-1185">Reference proteome</keyword>
<gene>
    <name evidence="5" type="ORF">AB852_06120</name>
</gene>